<dbReference type="Gene3D" id="2.80.10.50">
    <property type="match status" value="1"/>
</dbReference>
<dbReference type="EMBL" id="ML145158">
    <property type="protein sequence ID" value="TBU56075.1"/>
    <property type="molecule type" value="Genomic_DNA"/>
</dbReference>
<gene>
    <name evidence="1" type="ORF">BD310DRAFT_932307</name>
</gene>
<keyword evidence="2" id="KW-1185">Reference proteome</keyword>
<dbReference type="InterPro" id="IPR000772">
    <property type="entry name" value="Ricin_B_lectin"/>
</dbReference>
<dbReference type="PROSITE" id="PS50231">
    <property type="entry name" value="RICIN_B_LECTIN"/>
    <property type="match status" value="1"/>
</dbReference>
<dbReference type="AlphaFoldDB" id="A0A4Q9PPG6"/>
<organism evidence="1 2">
    <name type="scientific">Dichomitus squalens</name>
    <dbReference type="NCBI Taxonomy" id="114155"/>
    <lineage>
        <taxon>Eukaryota</taxon>
        <taxon>Fungi</taxon>
        <taxon>Dikarya</taxon>
        <taxon>Basidiomycota</taxon>
        <taxon>Agaricomycotina</taxon>
        <taxon>Agaricomycetes</taxon>
        <taxon>Polyporales</taxon>
        <taxon>Polyporaceae</taxon>
        <taxon>Dichomitus</taxon>
    </lineage>
</organism>
<dbReference type="Proteomes" id="UP000292082">
    <property type="component" value="Unassembled WGS sequence"/>
</dbReference>
<proteinExistence type="predicted"/>
<dbReference type="Pfam" id="PF14200">
    <property type="entry name" value="RicinB_lectin_2"/>
    <property type="match status" value="1"/>
</dbReference>
<keyword evidence="1" id="KW-0430">Lectin</keyword>
<evidence type="ECO:0000313" key="2">
    <source>
        <dbReference type="Proteomes" id="UP000292082"/>
    </source>
</evidence>
<protein>
    <submittedName>
        <fullName evidence="1">Ricin B-like lectin</fullName>
    </submittedName>
</protein>
<accession>A0A4Q9PPG6</accession>
<evidence type="ECO:0000313" key="1">
    <source>
        <dbReference type="EMBL" id="TBU56075.1"/>
    </source>
</evidence>
<sequence length="163" mass="16972">MTTVASGVYFIKAFAALTVLTLLNGSSHSGTMVQGDAKRDLTDPSVISQLWVVAQVNGTSLYTIENAQGGTFLDLLGGSNASATPVVGNSQSGTSVQQWSFMPTSANTTYTIVNSATNTVIDLLAGGTADGTAVNGWEYTGPTNTNQVWDLVRVGAAEFTRNK</sequence>
<dbReference type="SUPFAM" id="SSF50370">
    <property type="entry name" value="Ricin B-like lectins"/>
    <property type="match status" value="1"/>
</dbReference>
<dbReference type="GO" id="GO:0030246">
    <property type="term" value="F:carbohydrate binding"/>
    <property type="evidence" value="ECO:0007669"/>
    <property type="project" value="UniProtKB-KW"/>
</dbReference>
<dbReference type="InterPro" id="IPR035992">
    <property type="entry name" value="Ricin_B-like_lectins"/>
</dbReference>
<reference evidence="1 2" key="1">
    <citation type="submission" date="2019-01" db="EMBL/GenBank/DDBJ databases">
        <title>Draft genome sequences of three monokaryotic isolates of the white-rot basidiomycete fungus Dichomitus squalens.</title>
        <authorList>
            <consortium name="DOE Joint Genome Institute"/>
            <person name="Lopez S.C."/>
            <person name="Andreopoulos B."/>
            <person name="Pangilinan J."/>
            <person name="Lipzen A."/>
            <person name="Riley R."/>
            <person name="Ahrendt S."/>
            <person name="Ng V."/>
            <person name="Barry K."/>
            <person name="Daum C."/>
            <person name="Grigoriev I.V."/>
            <person name="Hilden K.S."/>
            <person name="Makela M.R."/>
            <person name="de Vries R.P."/>
        </authorList>
    </citation>
    <scope>NUCLEOTIDE SEQUENCE [LARGE SCALE GENOMIC DNA]</scope>
    <source>
        <strain evidence="1 2">CBS 464.89</strain>
    </source>
</reference>
<name>A0A4Q9PPG6_9APHY</name>